<dbReference type="InterPro" id="IPR050832">
    <property type="entry name" value="Bact_Acetyltransf"/>
</dbReference>
<comment type="caution">
    <text evidence="4">The sequence shown here is derived from an EMBL/GenBank/DDBJ whole genome shotgun (WGS) entry which is preliminary data.</text>
</comment>
<dbReference type="EMBL" id="SMKA01000051">
    <property type="protein sequence ID" value="TDC30043.1"/>
    <property type="molecule type" value="Genomic_DNA"/>
</dbReference>
<dbReference type="AlphaFoldDB" id="A0A4R4Q5C0"/>
<evidence type="ECO:0000256" key="2">
    <source>
        <dbReference type="ARBA" id="ARBA00023315"/>
    </source>
</evidence>
<protein>
    <submittedName>
        <fullName evidence="4">GNAT family N-acetyltransferase</fullName>
    </submittedName>
</protein>
<feature type="domain" description="N-acetyltransferase" evidence="3">
    <location>
        <begin position="14"/>
        <end position="161"/>
    </location>
</feature>
<reference evidence="4 5" key="1">
    <citation type="submission" date="2019-03" db="EMBL/GenBank/DDBJ databases">
        <title>Draft genome sequences of novel Actinobacteria.</title>
        <authorList>
            <person name="Sahin N."/>
            <person name="Ay H."/>
            <person name="Saygin H."/>
        </authorList>
    </citation>
    <scope>NUCLEOTIDE SEQUENCE [LARGE SCALE GENOMIC DNA]</scope>
    <source>
        <strain evidence="4 5">JCM 30547</strain>
    </source>
</reference>
<keyword evidence="5" id="KW-1185">Reference proteome</keyword>
<dbReference type="InterPro" id="IPR000182">
    <property type="entry name" value="GNAT_dom"/>
</dbReference>
<dbReference type="Proteomes" id="UP000295075">
    <property type="component" value="Unassembled WGS sequence"/>
</dbReference>
<name>A0A4R4Q5C0_9ACTN</name>
<dbReference type="PROSITE" id="PS51186">
    <property type="entry name" value="GNAT"/>
    <property type="match status" value="1"/>
</dbReference>
<dbReference type="RefSeq" id="WP_132406772.1">
    <property type="nucleotide sequence ID" value="NZ_SMKA01000051.1"/>
</dbReference>
<dbReference type="InterPro" id="IPR016181">
    <property type="entry name" value="Acyl_CoA_acyltransferase"/>
</dbReference>
<keyword evidence="1 4" id="KW-0808">Transferase</keyword>
<evidence type="ECO:0000313" key="5">
    <source>
        <dbReference type="Proteomes" id="UP000295075"/>
    </source>
</evidence>
<dbReference type="PANTHER" id="PTHR43877:SF2">
    <property type="entry name" value="AMINOALKYLPHOSPHONATE N-ACETYLTRANSFERASE-RELATED"/>
    <property type="match status" value="1"/>
</dbReference>
<evidence type="ECO:0000256" key="1">
    <source>
        <dbReference type="ARBA" id="ARBA00022679"/>
    </source>
</evidence>
<dbReference type="CDD" id="cd04301">
    <property type="entry name" value="NAT_SF"/>
    <property type="match status" value="1"/>
</dbReference>
<dbReference type="OrthoDB" id="9805924at2"/>
<dbReference type="PANTHER" id="PTHR43877">
    <property type="entry name" value="AMINOALKYLPHOSPHONATE N-ACETYLTRANSFERASE-RELATED-RELATED"/>
    <property type="match status" value="1"/>
</dbReference>
<gene>
    <name evidence="4" type="ORF">E1261_14430</name>
</gene>
<accession>A0A4R4Q5C0</accession>
<keyword evidence="2" id="KW-0012">Acyltransferase</keyword>
<organism evidence="4 5">
    <name type="scientific">Kribbella albertanoniae</name>
    <dbReference type="NCBI Taxonomy" id="1266829"/>
    <lineage>
        <taxon>Bacteria</taxon>
        <taxon>Bacillati</taxon>
        <taxon>Actinomycetota</taxon>
        <taxon>Actinomycetes</taxon>
        <taxon>Propionibacteriales</taxon>
        <taxon>Kribbellaceae</taxon>
        <taxon>Kribbella</taxon>
    </lineage>
</organism>
<sequence>MKYLPRPTAPVDDLLIRPLEPYDTDEAAQVWWRSRHAPGAQLPPAIHTPEQVATWFAEVLLPDAQTWVGLDDGRIVAVLTLDGDDLDQLYVDPELAGRGIGSTLVDLAKDLRPGGLALWTFQTNLNAQAFYRSHGFTEVRRTDGAANEERAPDVRMVWGKHPERTTD</sequence>
<dbReference type="Gene3D" id="3.40.630.30">
    <property type="match status" value="1"/>
</dbReference>
<dbReference type="SUPFAM" id="SSF55729">
    <property type="entry name" value="Acyl-CoA N-acyltransferases (Nat)"/>
    <property type="match status" value="1"/>
</dbReference>
<evidence type="ECO:0000259" key="3">
    <source>
        <dbReference type="PROSITE" id="PS51186"/>
    </source>
</evidence>
<proteinExistence type="predicted"/>
<dbReference type="GO" id="GO:0016747">
    <property type="term" value="F:acyltransferase activity, transferring groups other than amino-acyl groups"/>
    <property type="evidence" value="ECO:0007669"/>
    <property type="project" value="InterPro"/>
</dbReference>
<evidence type="ECO:0000313" key="4">
    <source>
        <dbReference type="EMBL" id="TDC30043.1"/>
    </source>
</evidence>
<dbReference type="Pfam" id="PF13508">
    <property type="entry name" value="Acetyltransf_7"/>
    <property type="match status" value="1"/>
</dbReference>